<dbReference type="EMBL" id="JARGDH010000001">
    <property type="protein sequence ID" value="KAL0279342.1"/>
    <property type="molecule type" value="Genomic_DNA"/>
</dbReference>
<feature type="domain" description="IF rod" evidence="9">
    <location>
        <begin position="51"/>
        <end position="372"/>
    </location>
</feature>
<gene>
    <name evidence="10" type="ORF">PYX00_000927</name>
</gene>
<dbReference type="InterPro" id="IPR036415">
    <property type="entry name" value="Lamin_tail_dom_sf"/>
</dbReference>
<evidence type="ECO:0000256" key="3">
    <source>
        <dbReference type="ARBA" id="ARBA00023242"/>
    </source>
</evidence>
<dbReference type="GO" id="GO:0006998">
    <property type="term" value="P:nuclear envelope organization"/>
    <property type="evidence" value="ECO:0007669"/>
    <property type="project" value="TreeGrafter"/>
</dbReference>
<evidence type="ECO:0000259" key="9">
    <source>
        <dbReference type="PROSITE" id="PS51842"/>
    </source>
</evidence>
<dbReference type="GO" id="GO:0005638">
    <property type="term" value="C:lamin filament"/>
    <property type="evidence" value="ECO:0007669"/>
    <property type="project" value="UniProtKB-ARBA"/>
</dbReference>
<evidence type="ECO:0000256" key="6">
    <source>
        <dbReference type="SAM" id="Coils"/>
    </source>
</evidence>
<proteinExistence type="inferred from homology"/>
<dbReference type="InterPro" id="IPR001322">
    <property type="entry name" value="Lamin_tail_dom"/>
</dbReference>
<dbReference type="PROSITE" id="PS51841">
    <property type="entry name" value="LTD"/>
    <property type="match status" value="1"/>
</dbReference>
<evidence type="ECO:0000256" key="1">
    <source>
        <dbReference type="ARBA" id="ARBA00022754"/>
    </source>
</evidence>
<dbReference type="PANTHER" id="PTHR45721">
    <property type="entry name" value="LAMIN DM0-RELATED"/>
    <property type="match status" value="1"/>
</dbReference>
<keyword evidence="3" id="KW-0539">Nucleus</keyword>
<dbReference type="SMART" id="SM01391">
    <property type="entry name" value="Filament"/>
    <property type="match status" value="1"/>
</dbReference>
<evidence type="ECO:0000256" key="2">
    <source>
        <dbReference type="ARBA" id="ARBA00023054"/>
    </source>
</evidence>
<dbReference type="InterPro" id="IPR018039">
    <property type="entry name" value="IF_conserved"/>
</dbReference>
<protein>
    <recommendedName>
        <fullName evidence="11">Lamin</fullName>
    </recommendedName>
</protein>
<dbReference type="Gene3D" id="1.20.5.170">
    <property type="match status" value="1"/>
</dbReference>
<feature type="compositionally biased region" description="Low complexity" evidence="7">
    <location>
        <begin position="7"/>
        <end position="25"/>
    </location>
</feature>
<dbReference type="SUPFAM" id="SSF64593">
    <property type="entry name" value="Intermediate filament protein, coiled coil region"/>
    <property type="match status" value="2"/>
</dbReference>
<dbReference type="PROSITE" id="PS00226">
    <property type="entry name" value="IF_ROD_1"/>
    <property type="match status" value="1"/>
</dbReference>
<dbReference type="PANTHER" id="PTHR45721:SF11">
    <property type="entry name" value="LAMIN DM0-RELATED"/>
    <property type="match status" value="1"/>
</dbReference>
<dbReference type="GO" id="GO:0005200">
    <property type="term" value="F:structural constituent of cytoskeleton"/>
    <property type="evidence" value="ECO:0007669"/>
    <property type="project" value="TreeGrafter"/>
</dbReference>
<name>A0AAW2IAE9_9NEOP</name>
<dbReference type="PROSITE" id="PS51842">
    <property type="entry name" value="IF_ROD_2"/>
    <property type="match status" value="1"/>
</dbReference>
<feature type="domain" description="LTD" evidence="8">
    <location>
        <begin position="422"/>
        <end position="538"/>
    </location>
</feature>
<comment type="subcellular location">
    <subcellularLocation>
        <location evidence="4">Nucleus lamina</location>
    </subcellularLocation>
</comment>
<feature type="compositionally biased region" description="Basic and acidic residues" evidence="7">
    <location>
        <begin position="546"/>
        <end position="569"/>
    </location>
</feature>
<dbReference type="GO" id="GO:0030833">
    <property type="term" value="P:regulation of actin filament polymerization"/>
    <property type="evidence" value="ECO:0007669"/>
    <property type="project" value="UniProtKB-ARBA"/>
</dbReference>
<feature type="region of interest" description="Disordered" evidence="7">
    <location>
        <begin position="532"/>
        <end position="569"/>
    </location>
</feature>
<keyword evidence="1 5" id="KW-0403">Intermediate filament</keyword>
<dbReference type="GO" id="GO:0007112">
    <property type="term" value="P:male meiosis cytokinesis"/>
    <property type="evidence" value="ECO:0007669"/>
    <property type="project" value="UniProtKB-ARBA"/>
</dbReference>
<dbReference type="SUPFAM" id="SSF74853">
    <property type="entry name" value="Lamin A/C globular tail domain"/>
    <property type="match status" value="1"/>
</dbReference>
<evidence type="ECO:0000313" key="10">
    <source>
        <dbReference type="EMBL" id="KAL0279342.1"/>
    </source>
</evidence>
<evidence type="ECO:0000256" key="7">
    <source>
        <dbReference type="SAM" id="MobiDB-lite"/>
    </source>
</evidence>
<evidence type="ECO:0000256" key="5">
    <source>
        <dbReference type="RuleBase" id="RU000685"/>
    </source>
</evidence>
<dbReference type="FunFam" id="1.20.5.170:FF:000058">
    <property type="entry name" value="Intermediate filament protein B"/>
    <property type="match status" value="1"/>
</dbReference>
<sequence>MSKTSKKTTTVTSSSSGSSFSTSFGSGSGSMGSAQRPRSPLSPTRYSRLQEKAELQNLNDRLACYMDKVRSLEAENNRLTREVRISEESISREVSAVKAMYDQELADARRLLDDIAKERAQVEIDCKRLSEENGDLKSALDKKTKECRALEASLSLAEHRATDLQTKYNQAVADRKKADDELKEAMKELEKLRKSYETAKKYIENETLVRVELQNKLQSLKEEANFKDQMYQKEISELRVKRREEVTEIDGRLTVEYEDKLQAALQELREQYDQQQQANREEIVALYENKIASLEVTNAALQTRIKELEKQLEAERTKKMDQLTALEAEIARLRQEMADQLRDYHDLMDIKVALDTEIAAYRKLLEFEEHRLNIMPSSGGNVSSSSSSGHMMTRRATPLRRTPVPKAAKRRRIFLEESQEVDSFQVTGDAKGDIEISEVDSEGKFIQLHNKSDKEISLSGWSIKHSAGSEDKETTFKFHRSIKIDGKGTVTVWSGDTNHTHSPPEHILMKQKWFMGDSVVTVLINNEGEEVATRQRQRAQYSSSAYRREREGSEETQDGDPRRDNCRIM</sequence>
<dbReference type="GO" id="GO:0090435">
    <property type="term" value="P:protein localization to nuclear envelope"/>
    <property type="evidence" value="ECO:0007669"/>
    <property type="project" value="TreeGrafter"/>
</dbReference>
<dbReference type="Pfam" id="PF00038">
    <property type="entry name" value="Filament"/>
    <property type="match status" value="1"/>
</dbReference>
<accession>A0AAW2IAE9</accession>
<dbReference type="Gene3D" id="1.20.5.1160">
    <property type="entry name" value="Vasodilator-stimulated phosphoprotein"/>
    <property type="match status" value="2"/>
</dbReference>
<dbReference type="InterPro" id="IPR039008">
    <property type="entry name" value="IF_rod_dom"/>
</dbReference>
<feature type="coiled-coil region" evidence="6">
    <location>
        <begin position="48"/>
        <end position="230"/>
    </location>
</feature>
<comment type="caution">
    <text evidence="10">The sequence shown here is derived from an EMBL/GenBank/DDBJ whole genome shotgun (WGS) entry which is preliminary data.</text>
</comment>
<reference evidence="10" key="1">
    <citation type="journal article" date="2024" name="Gigascience">
        <title>Chromosome-level genome of the poultry shaft louse Menopon gallinae provides insight into the host-switching and adaptive evolution of parasitic lice.</title>
        <authorList>
            <person name="Xu Y."/>
            <person name="Ma L."/>
            <person name="Liu S."/>
            <person name="Liang Y."/>
            <person name="Liu Q."/>
            <person name="He Z."/>
            <person name="Tian L."/>
            <person name="Duan Y."/>
            <person name="Cai W."/>
            <person name="Li H."/>
            <person name="Song F."/>
        </authorList>
    </citation>
    <scope>NUCLEOTIDE SEQUENCE</scope>
    <source>
        <strain evidence="10">Cailab_2023a</strain>
    </source>
</reference>
<dbReference type="GO" id="GO:0031507">
    <property type="term" value="P:heterochromatin formation"/>
    <property type="evidence" value="ECO:0007669"/>
    <property type="project" value="UniProtKB-ARBA"/>
</dbReference>
<organism evidence="10">
    <name type="scientific">Menopon gallinae</name>
    <name type="common">poultry shaft louse</name>
    <dbReference type="NCBI Taxonomy" id="328185"/>
    <lineage>
        <taxon>Eukaryota</taxon>
        <taxon>Metazoa</taxon>
        <taxon>Ecdysozoa</taxon>
        <taxon>Arthropoda</taxon>
        <taxon>Hexapoda</taxon>
        <taxon>Insecta</taxon>
        <taxon>Pterygota</taxon>
        <taxon>Neoptera</taxon>
        <taxon>Paraneoptera</taxon>
        <taxon>Psocodea</taxon>
        <taxon>Troctomorpha</taxon>
        <taxon>Phthiraptera</taxon>
        <taxon>Amblycera</taxon>
        <taxon>Menoponidae</taxon>
        <taxon>Menopon</taxon>
    </lineage>
</organism>
<feature type="coiled-coil region" evidence="6">
    <location>
        <begin position="254"/>
        <end position="343"/>
    </location>
</feature>
<dbReference type="GO" id="GO:0007097">
    <property type="term" value="P:nuclear migration"/>
    <property type="evidence" value="ECO:0007669"/>
    <property type="project" value="TreeGrafter"/>
</dbReference>
<evidence type="ECO:0000256" key="4">
    <source>
        <dbReference type="ARBA" id="ARBA00024186"/>
    </source>
</evidence>
<evidence type="ECO:0000259" key="8">
    <source>
        <dbReference type="PROSITE" id="PS51841"/>
    </source>
</evidence>
<dbReference type="Gene3D" id="2.60.40.1260">
    <property type="entry name" value="Lamin Tail domain"/>
    <property type="match status" value="1"/>
</dbReference>
<evidence type="ECO:0008006" key="11">
    <source>
        <dbReference type="Google" id="ProtNLM"/>
    </source>
</evidence>
<keyword evidence="2 6" id="KW-0175">Coiled coil</keyword>
<dbReference type="Pfam" id="PF00932">
    <property type="entry name" value="LTD"/>
    <property type="match status" value="1"/>
</dbReference>
<dbReference type="GO" id="GO:0051664">
    <property type="term" value="P:nuclear pore localization"/>
    <property type="evidence" value="ECO:0007669"/>
    <property type="project" value="TreeGrafter"/>
</dbReference>
<feature type="region of interest" description="Disordered" evidence="7">
    <location>
        <begin position="1"/>
        <end position="43"/>
    </location>
</feature>
<dbReference type="AlphaFoldDB" id="A0AAW2IAE9"/>
<comment type="similarity">
    <text evidence="5">Belongs to the intermediate filament family.</text>
</comment>